<protein>
    <submittedName>
        <fullName evidence="4">Glutathione S-transferase N-terminal domain-containing protein</fullName>
    </submittedName>
</protein>
<dbReference type="Proteomes" id="UP001486808">
    <property type="component" value="Unassembled WGS sequence"/>
</dbReference>
<dbReference type="InterPro" id="IPR036249">
    <property type="entry name" value="Thioredoxin-like_sf"/>
</dbReference>
<dbReference type="InterPro" id="IPR010987">
    <property type="entry name" value="Glutathione-S-Trfase_C-like"/>
</dbReference>
<dbReference type="InterPro" id="IPR004045">
    <property type="entry name" value="Glutathione_S-Trfase_N"/>
</dbReference>
<dbReference type="InterPro" id="IPR036282">
    <property type="entry name" value="Glutathione-S-Trfase_C_sf"/>
</dbReference>
<dbReference type="SUPFAM" id="SSF52833">
    <property type="entry name" value="Thioredoxin-like"/>
    <property type="match status" value="1"/>
</dbReference>
<accession>A0ABP9ZRU5</accession>
<dbReference type="CDD" id="cd03048">
    <property type="entry name" value="GST_N_Ure2p_like"/>
    <property type="match status" value="1"/>
</dbReference>
<proteinExistence type="inferred from homology"/>
<organism evidence="4 5">
    <name type="scientific">Halopseudomonas sabulinigri</name>
    <dbReference type="NCBI Taxonomy" id="472181"/>
    <lineage>
        <taxon>Bacteria</taxon>
        <taxon>Pseudomonadati</taxon>
        <taxon>Pseudomonadota</taxon>
        <taxon>Gammaproteobacteria</taxon>
        <taxon>Pseudomonadales</taxon>
        <taxon>Pseudomonadaceae</taxon>
        <taxon>Halopseudomonas</taxon>
    </lineage>
</organism>
<comment type="similarity">
    <text evidence="1">Belongs to the GST superfamily.</text>
</comment>
<feature type="domain" description="GST N-terminal" evidence="2">
    <location>
        <begin position="18"/>
        <end position="105"/>
    </location>
</feature>
<dbReference type="SFLD" id="SFLDG00358">
    <property type="entry name" value="Main_(cytGST)"/>
    <property type="match status" value="1"/>
</dbReference>
<evidence type="ECO:0000313" key="4">
    <source>
        <dbReference type="EMBL" id="GAA6132179.1"/>
    </source>
</evidence>
<feature type="domain" description="GST C-terminal" evidence="3">
    <location>
        <begin position="108"/>
        <end position="234"/>
    </location>
</feature>
<name>A0ABP9ZRU5_9GAMM</name>
<dbReference type="Gene3D" id="1.20.1050.10">
    <property type="match status" value="1"/>
</dbReference>
<evidence type="ECO:0000256" key="1">
    <source>
        <dbReference type="RuleBase" id="RU003494"/>
    </source>
</evidence>
<gene>
    <name evidence="4" type="ORF">NBRC116187_25390</name>
</gene>
<evidence type="ECO:0000313" key="5">
    <source>
        <dbReference type="Proteomes" id="UP001486808"/>
    </source>
</evidence>
<dbReference type="SFLD" id="SFLDS00019">
    <property type="entry name" value="Glutathione_Transferase_(cytos"/>
    <property type="match status" value="1"/>
</dbReference>
<dbReference type="Gene3D" id="3.40.30.10">
    <property type="entry name" value="Glutaredoxin"/>
    <property type="match status" value="1"/>
</dbReference>
<evidence type="ECO:0000259" key="3">
    <source>
        <dbReference type="PROSITE" id="PS50405"/>
    </source>
</evidence>
<dbReference type="SFLD" id="SFLDG01151">
    <property type="entry name" value="Main.2:_Nu-like"/>
    <property type="match status" value="1"/>
</dbReference>
<dbReference type="Pfam" id="PF02798">
    <property type="entry name" value="GST_N"/>
    <property type="match status" value="1"/>
</dbReference>
<reference evidence="4 5" key="1">
    <citation type="submission" date="2024-04" db="EMBL/GenBank/DDBJ databases">
        <title>Draft genome sequence of Halopseudomonas sabulinigri NBRC 116187.</title>
        <authorList>
            <person name="Miyakawa T."/>
            <person name="Kusuya Y."/>
            <person name="Miura T."/>
        </authorList>
    </citation>
    <scope>NUCLEOTIDE SEQUENCE [LARGE SCALE GENOMIC DNA]</scope>
    <source>
        <strain evidence="4 5">4NH20-0042</strain>
    </source>
</reference>
<dbReference type="EMBL" id="BAABWD010000003">
    <property type="protein sequence ID" value="GAA6132179.1"/>
    <property type="molecule type" value="Genomic_DNA"/>
</dbReference>
<dbReference type="PROSITE" id="PS50404">
    <property type="entry name" value="GST_NTER"/>
    <property type="match status" value="1"/>
</dbReference>
<evidence type="ECO:0000259" key="2">
    <source>
        <dbReference type="PROSITE" id="PS50404"/>
    </source>
</evidence>
<dbReference type="PANTHER" id="PTHR44051">
    <property type="entry name" value="GLUTATHIONE S-TRANSFERASE-RELATED"/>
    <property type="match status" value="1"/>
</dbReference>
<comment type="caution">
    <text evidence="4">The sequence shown here is derived from an EMBL/GenBank/DDBJ whole genome shotgun (WGS) entry which is preliminary data.</text>
</comment>
<dbReference type="InterPro" id="IPR040079">
    <property type="entry name" value="Glutathione_S-Trfase"/>
</dbReference>
<keyword evidence="5" id="KW-1185">Reference proteome</keyword>
<dbReference type="SUPFAM" id="SSF47616">
    <property type="entry name" value="GST C-terminal domain-like"/>
    <property type="match status" value="1"/>
</dbReference>
<dbReference type="PROSITE" id="PS50405">
    <property type="entry name" value="GST_CTER"/>
    <property type="match status" value="1"/>
</dbReference>
<sequence length="234" mass="26531">MSNLSSYAVTEKWPATHPERLQLYSLPTPNGVKASIMLEEIELAYEPHRVDFGRGDQHTPEFLSVSPNNKIPAILDPNGPHGQPLALFESGAILLYLAEKSGQLVSRDPAERLKCIQWLLFQIGGIGPMFGQLGYFVKFDGKEVQDPRPRRRYIDETLRLLGVLDRQLKDKDWIMGGQYSIADIAVFPWIRGMLEFYEAGPLVDFEQFTNVRRVYDAFMARPAVQRGLDIPAPE</sequence>
<dbReference type="CDD" id="cd03178">
    <property type="entry name" value="GST_C_Ure2p_like"/>
    <property type="match status" value="1"/>
</dbReference>
<dbReference type="Pfam" id="PF00043">
    <property type="entry name" value="GST_C"/>
    <property type="match status" value="1"/>
</dbReference>
<dbReference type="InterPro" id="IPR004046">
    <property type="entry name" value="GST_C"/>
</dbReference>
<dbReference type="PANTHER" id="PTHR44051:SF19">
    <property type="entry name" value="DISULFIDE-BOND OXIDOREDUCTASE YFCG"/>
    <property type="match status" value="1"/>
</dbReference>
<dbReference type="RefSeq" id="WP_353388919.1">
    <property type="nucleotide sequence ID" value="NZ_BAABWD010000003.1"/>
</dbReference>